<dbReference type="SUPFAM" id="SSF57701">
    <property type="entry name" value="Zn2/Cys6 DNA-binding domain"/>
    <property type="match status" value="1"/>
</dbReference>
<proteinExistence type="predicted"/>
<dbReference type="OrthoDB" id="3525185at2759"/>
<dbReference type="PANTHER" id="PTHR38111:SF11">
    <property type="entry name" value="TRANSCRIPTION FACTOR DOMAIN-CONTAINING PROTEIN-RELATED"/>
    <property type="match status" value="1"/>
</dbReference>
<dbReference type="GO" id="GO:0009893">
    <property type="term" value="P:positive regulation of metabolic process"/>
    <property type="evidence" value="ECO:0007669"/>
    <property type="project" value="UniProtKB-ARBA"/>
</dbReference>
<name>A0A318ZDI5_9EURO</name>
<dbReference type="GO" id="GO:0003677">
    <property type="term" value="F:DNA binding"/>
    <property type="evidence" value="ECO:0007669"/>
    <property type="project" value="UniProtKB-KW"/>
</dbReference>
<keyword evidence="7" id="KW-1185">Reference proteome</keyword>
<dbReference type="STRING" id="1450539.A0A318ZDI5"/>
<dbReference type="CDD" id="cd00067">
    <property type="entry name" value="GAL4"/>
    <property type="match status" value="1"/>
</dbReference>
<keyword evidence="1" id="KW-0805">Transcription regulation</keyword>
<dbReference type="SMART" id="SM00066">
    <property type="entry name" value="GAL4"/>
    <property type="match status" value="1"/>
</dbReference>
<dbReference type="RefSeq" id="XP_025431553.1">
    <property type="nucleotide sequence ID" value="XM_025577379.1"/>
</dbReference>
<dbReference type="PROSITE" id="PS50048">
    <property type="entry name" value="ZN2_CY6_FUNGAL_2"/>
    <property type="match status" value="1"/>
</dbReference>
<dbReference type="GO" id="GO:0000981">
    <property type="term" value="F:DNA-binding transcription factor activity, RNA polymerase II-specific"/>
    <property type="evidence" value="ECO:0007669"/>
    <property type="project" value="InterPro"/>
</dbReference>
<keyword evidence="2" id="KW-0238">DNA-binding</keyword>
<dbReference type="InterPro" id="IPR053178">
    <property type="entry name" value="Osmoadaptation_assoc"/>
</dbReference>
<accession>A0A318ZDI5</accession>
<dbReference type="GeneID" id="37078608"/>
<dbReference type="InterPro" id="IPR001138">
    <property type="entry name" value="Zn2Cys6_DnaBD"/>
</dbReference>
<evidence type="ECO:0000256" key="2">
    <source>
        <dbReference type="ARBA" id="ARBA00023125"/>
    </source>
</evidence>
<keyword evidence="4" id="KW-0539">Nucleus</keyword>
<sequence length="181" mass="19640">MVGVAGQSKGCNTCRARKIACDQQRPECARCTRSPRACGGYERDRVFVRVQPAAQRKHIYLKAFSASPSQARSEISPSLTIPGCRPCNLYDGMLPESAMLPADAAVGPLPALGHRRDYLSMAKKVGQSIEYLMQDELMLAGPLSVTPTLGIVIDSLRDQPHHRPVVAWLRAAMGLVPDRGG</sequence>
<dbReference type="GO" id="GO:0008270">
    <property type="term" value="F:zinc ion binding"/>
    <property type="evidence" value="ECO:0007669"/>
    <property type="project" value="InterPro"/>
</dbReference>
<evidence type="ECO:0000256" key="1">
    <source>
        <dbReference type="ARBA" id="ARBA00023015"/>
    </source>
</evidence>
<evidence type="ECO:0000259" key="5">
    <source>
        <dbReference type="PROSITE" id="PS50048"/>
    </source>
</evidence>
<evidence type="ECO:0000313" key="7">
    <source>
        <dbReference type="Proteomes" id="UP000248349"/>
    </source>
</evidence>
<evidence type="ECO:0000256" key="3">
    <source>
        <dbReference type="ARBA" id="ARBA00023163"/>
    </source>
</evidence>
<dbReference type="PANTHER" id="PTHR38111">
    <property type="entry name" value="ZN(2)-C6 FUNGAL-TYPE DOMAIN-CONTAINING PROTEIN-RELATED"/>
    <property type="match status" value="1"/>
</dbReference>
<dbReference type="PROSITE" id="PS00463">
    <property type="entry name" value="ZN2_CY6_FUNGAL_1"/>
    <property type="match status" value="1"/>
</dbReference>
<evidence type="ECO:0000313" key="6">
    <source>
        <dbReference type="EMBL" id="PYH45571.1"/>
    </source>
</evidence>
<dbReference type="InterPro" id="IPR036864">
    <property type="entry name" value="Zn2-C6_fun-type_DNA-bd_sf"/>
</dbReference>
<gene>
    <name evidence="6" type="ORF">BP01DRAFT_382590</name>
</gene>
<protein>
    <recommendedName>
        <fullName evidence="5">Zn(2)-C6 fungal-type domain-containing protein</fullName>
    </recommendedName>
</protein>
<dbReference type="EMBL" id="KZ821231">
    <property type="protein sequence ID" value="PYH45571.1"/>
    <property type="molecule type" value="Genomic_DNA"/>
</dbReference>
<keyword evidence="3" id="KW-0804">Transcription</keyword>
<feature type="domain" description="Zn(2)-C6 fungal-type" evidence="5">
    <location>
        <begin position="10"/>
        <end position="38"/>
    </location>
</feature>
<reference evidence="6 7" key="1">
    <citation type="submission" date="2016-12" db="EMBL/GenBank/DDBJ databases">
        <title>The genomes of Aspergillus section Nigri reveals drivers in fungal speciation.</title>
        <authorList>
            <consortium name="DOE Joint Genome Institute"/>
            <person name="Vesth T.C."/>
            <person name="Nybo J."/>
            <person name="Theobald S."/>
            <person name="Brandl J."/>
            <person name="Frisvad J.C."/>
            <person name="Nielsen K.F."/>
            <person name="Lyhne E.K."/>
            <person name="Kogle M.E."/>
            <person name="Kuo A."/>
            <person name="Riley R."/>
            <person name="Clum A."/>
            <person name="Nolan M."/>
            <person name="Lipzen A."/>
            <person name="Salamov A."/>
            <person name="Henrissat B."/>
            <person name="Wiebenga A."/>
            <person name="De Vries R.P."/>
            <person name="Grigoriev I.V."/>
            <person name="Mortensen U.H."/>
            <person name="Andersen M.R."/>
            <person name="Baker S.E."/>
        </authorList>
    </citation>
    <scope>NUCLEOTIDE SEQUENCE [LARGE SCALE GENOMIC DNA]</scope>
    <source>
        <strain evidence="6 7">JOP 1030-1</strain>
    </source>
</reference>
<dbReference type="Gene3D" id="4.10.240.10">
    <property type="entry name" value="Zn(2)-C6 fungal-type DNA-binding domain"/>
    <property type="match status" value="1"/>
</dbReference>
<dbReference type="AlphaFoldDB" id="A0A318ZDI5"/>
<organism evidence="6 7">
    <name type="scientific">Aspergillus saccharolyticus JOP 1030-1</name>
    <dbReference type="NCBI Taxonomy" id="1450539"/>
    <lineage>
        <taxon>Eukaryota</taxon>
        <taxon>Fungi</taxon>
        <taxon>Dikarya</taxon>
        <taxon>Ascomycota</taxon>
        <taxon>Pezizomycotina</taxon>
        <taxon>Eurotiomycetes</taxon>
        <taxon>Eurotiomycetidae</taxon>
        <taxon>Eurotiales</taxon>
        <taxon>Aspergillaceae</taxon>
        <taxon>Aspergillus</taxon>
        <taxon>Aspergillus subgen. Circumdati</taxon>
    </lineage>
</organism>
<dbReference type="Proteomes" id="UP000248349">
    <property type="component" value="Unassembled WGS sequence"/>
</dbReference>
<dbReference type="Pfam" id="PF00172">
    <property type="entry name" value="Zn_clus"/>
    <property type="match status" value="1"/>
</dbReference>
<evidence type="ECO:0000256" key="4">
    <source>
        <dbReference type="ARBA" id="ARBA00023242"/>
    </source>
</evidence>